<name>A0A3M7SMQ7_BRAPC</name>
<evidence type="ECO:0000313" key="1">
    <source>
        <dbReference type="EMBL" id="RNA36930.1"/>
    </source>
</evidence>
<evidence type="ECO:0000313" key="2">
    <source>
        <dbReference type="Proteomes" id="UP000276133"/>
    </source>
</evidence>
<protein>
    <submittedName>
        <fullName evidence="1">Uncharacterized protein</fullName>
    </submittedName>
</protein>
<sequence>MNDSKINIVDLEENSKFCRLKKNETNSFFEPDEIPLADNKAGQTLLNALDHTQYHKIRRKNKQPKKNFHSRKDFLMVCILQKIAEFLQNHFFTIRKEIIKLLLFVLETLDSLFAVCPNEELLDVLRSNGTGVVCLALLNEEDIGELIKFGGELGA</sequence>
<proteinExistence type="predicted"/>
<dbReference type="Proteomes" id="UP000276133">
    <property type="component" value="Unassembled WGS sequence"/>
</dbReference>
<keyword evidence="2" id="KW-1185">Reference proteome</keyword>
<accession>A0A3M7SMQ7</accession>
<gene>
    <name evidence="1" type="ORF">BpHYR1_037026</name>
</gene>
<dbReference type="AlphaFoldDB" id="A0A3M7SMQ7"/>
<dbReference type="EMBL" id="REGN01001111">
    <property type="protein sequence ID" value="RNA36930.1"/>
    <property type="molecule type" value="Genomic_DNA"/>
</dbReference>
<comment type="caution">
    <text evidence="1">The sequence shown here is derived from an EMBL/GenBank/DDBJ whole genome shotgun (WGS) entry which is preliminary data.</text>
</comment>
<organism evidence="1 2">
    <name type="scientific">Brachionus plicatilis</name>
    <name type="common">Marine rotifer</name>
    <name type="synonym">Brachionus muelleri</name>
    <dbReference type="NCBI Taxonomy" id="10195"/>
    <lineage>
        <taxon>Eukaryota</taxon>
        <taxon>Metazoa</taxon>
        <taxon>Spiralia</taxon>
        <taxon>Gnathifera</taxon>
        <taxon>Rotifera</taxon>
        <taxon>Eurotatoria</taxon>
        <taxon>Monogononta</taxon>
        <taxon>Pseudotrocha</taxon>
        <taxon>Ploima</taxon>
        <taxon>Brachionidae</taxon>
        <taxon>Brachionus</taxon>
    </lineage>
</organism>
<reference evidence="1 2" key="1">
    <citation type="journal article" date="2018" name="Sci. Rep.">
        <title>Genomic signatures of local adaptation to the degree of environmental predictability in rotifers.</title>
        <authorList>
            <person name="Franch-Gras L."/>
            <person name="Hahn C."/>
            <person name="Garcia-Roger E.M."/>
            <person name="Carmona M.J."/>
            <person name="Serra M."/>
            <person name="Gomez A."/>
        </authorList>
    </citation>
    <scope>NUCLEOTIDE SEQUENCE [LARGE SCALE GENOMIC DNA]</scope>
    <source>
        <strain evidence="1">HYR1</strain>
    </source>
</reference>